<evidence type="ECO:0000256" key="2">
    <source>
        <dbReference type="ARBA" id="ARBA00004225"/>
    </source>
</evidence>
<proteinExistence type="predicted"/>
<evidence type="ECO:0000256" key="5">
    <source>
        <dbReference type="ARBA" id="ARBA00012483"/>
    </source>
</evidence>
<dbReference type="SMART" id="SM00744">
    <property type="entry name" value="RINGv"/>
    <property type="match status" value="1"/>
</dbReference>
<dbReference type="GO" id="GO:0008270">
    <property type="term" value="F:zinc ion binding"/>
    <property type="evidence" value="ECO:0007669"/>
    <property type="project" value="UniProtKB-KW"/>
</dbReference>
<feature type="transmembrane region" description="Helical" evidence="21">
    <location>
        <begin position="247"/>
        <end position="269"/>
    </location>
</feature>
<evidence type="ECO:0000256" key="1">
    <source>
        <dbReference type="ARBA" id="ARBA00000900"/>
    </source>
</evidence>
<evidence type="ECO:0000256" key="6">
    <source>
        <dbReference type="ARBA" id="ARBA00022679"/>
    </source>
</evidence>
<keyword evidence="15 21" id="KW-0472">Membrane</keyword>
<evidence type="ECO:0000256" key="10">
    <source>
        <dbReference type="ARBA" id="ARBA00022786"/>
    </source>
</evidence>
<keyword evidence="7 21" id="KW-0812">Transmembrane</keyword>
<dbReference type="FunFam" id="3.30.40.10:FF:000262">
    <property type="entry name" value="E3 ubiquitin-protein ligase MARCH5"/>
    <property type="match status" value="1"/>
</dbReference>
<evidence type="ECO:0000256" key="12">
    <source>
        <dbReference type="ARBA" id="ARBA00022833"/>
    </source>
</evidence>
<dbReference type="Proteomes" id="UP000682733">
    <property type="component" value="Unassembled WGS sequence"/>
</dbReference>
<dbReference type="EMBL" id="CAJOBC010000178">
    <property type="protein sequence ID" value="CAF3550139.1"/>
    <property type="molecule type" value="Genomic_DNA"/>
</dbReference>
<keyword evidence="27" id="KW-1185">Reference proteome</keyword>
<keyword evidence="13 21" id="KW-1133">Transmembrane helix</keyword>
<keyword evidence="10" id="KW-0833">Ubl conjugation pathway</keyword>
<keyword evidence="14" id="KW-0496">Mitochondrion</keyword>
<keyword evidence="9" id="KW-0863">Zinc-finger</keyword>
<evidence type="ECO:0000313" key="25">
    <source>
        <dbReference type="EMBL" id="CAF3514553.1"/>
    </source>
</evidence>
<comment type="catalytic activity">
    <reaction evidence="1">
        <text>S-ubiquitinyl-[E2 ubiquitin-conjugating enzyme]-L-cysteine + [acceptor protein]-L-lysine = [E2 ubiquitin-conjugating enzyme]-L-cysteine + N(6)-ubiquitinyl-[acceptor protein]-L-lysine.</text>
        <dbReference type="EC" id="2.3.2.27"/>
    </reaction>
</comment>
<reference evidence="24" key="1">
    <citation type="submission" date="2021-02" db="EMBL/GenBank/DDBJ databases">
        <authorList>
            <person name="Nowell W R."/>
        </authorList>
    </citation>
    <scope>NUCLEOTIDE SEQUENCE</scope>
</reference>
<gene>
    <name evidence="24" type="ORF">GPM918_LOCUS1781</name>
    <name evidence="23" type="ORF">OVA965_LOCUS1240</name>
    <name evidence="26" type="ORF">SRO942_LOCUS1781</name>
    <name evidence="25" type="ORF">TMI583_LOCUS1241</name>
</gene>
<dbReference type="GO" id="GO:0061630">
    <property type="term" value="F:ubiquitin protein ligase activity"/>
    <property type="evidence" value="ECO:0007669"/>
    <property type="project" value="UniProtKB-EC"/>
</dbReference>
<evidence type="ECO:0000256" key="16">
    <source>
        <dbReference type="ARBA" id="ARBA00040151"/>
    </source>
</evidence>
<dbReference type="Pfam" id="PF12906">
    <property type="entry name" value="RINGv"/>
    <property type="match status" value="1"/>
</dbReference>
<evidence type="ECO:0000256" key="15">
    <source>
        <dbReference type="ARBA" id="ARBA00023136"/>
    </source>
</evidence>
<evidence type="ECO:0000256" key="8">
    <source>
        <dbReference type="ARBA" id="ARBA00022723"/>
    </source>
</evidence>
<dbReference type="EMBL" id="CAJNOK010000218">
    <property type="protein sequence ID" value="CAF0737643.1"/>
    <property type="molecule type" value="Genomic_DNA"/>
</dbReference>
<dbReference type="EMBL" id="CAJNOQ010000178">
    <property type="protein sequence ID" value="CAF0768325.1"/>
    <property type="molecule type" value="Genomic_DNA"/>
</dbReference>
<dbReference type="SUPFAM" id="SSF57850">
    <property type="entry name" value="RING/U-box"/>
    <property type="match status" value="1"/>
</dbReference>
<comment type="pathway">
    <text evidence="4">Protein modification; protein ubiquitination.</text>
</comment>
<dbReference type="Proteomes" id="UP000681722">
    <property type="component" value="Unassembled WGS sequence"/>
</dbReference>
<dbReference type="EMBL" id="CAJOBA010000218">
    <property type="protein sequence ID" value="CAF3514553.1"/>
    <property type="molecule type" value="Genomic_DNA"/>
</dbReference>
<evidence type="ECO:0000256" key="4">
    <source>
        <dbReference type="ARBA" id="ARBA00004906"/>
    </source>
</evidence>
<keyword evidence="8" id="KW-0479">Metal-binding</keyword>
<comment type="caution">
    <text evidence="24">The sequence shown here is derived from an EMBL/GenBank/DDBJ whole genome shotgun (WGS) entry which is preliminary data.</text>
</comment>
<evidence type="ECO:0000313" key="26">
    <source>
        <dbReference type="EMBL" id="CAF3550139.1"/>
    </source>
</evidence>
<evidence type="ECO:0000256" key="21">
    <source>
        <dbReference type="SAM" id="Phobius"/>
    </source>
</evidence>
<evidence type="ECO:0000256" key="18">
    <source>
        <dbReference type="ARBA" id="ARBA00043185"/>
    </source>
</evidence>
<dbReference type="EC" id="2.3.2.27" evidence="5"/>
<evidence type="ECO:0000256" key="19">
    <source>
        <dbReference type="ARBA" id="ARBA00043231"/>
    </source>
</evidence>
<dbReference type="PANTHER" id="PTHR46283">
    <property type="entry name" value="E3 UBIQUITIN-PROTEIN LIGASE MARCH5"/>
    <property type="match status" value="1"/>
</dbReference>
<feature type="region of interest" description="Disordered" evidence="20">
    <location>
        <begin position="21"/>
        <end position="42"/>
    </location>
</feature>
<evidence type="ECO:0000313" key="27">
    <source>
        <dbReference type="Proteomes" id="UP000663829"/>
    </source>
</evidence>
<comment type="subcellular location">
    <subcellularLocation>
        <location evidence="2">Mitochondrion membrane</location>
        <topology evidence="2">Multi-pass membrane protein</topology>
    </subcellularLocation>
    <subcellularLocation>
        <location evidence="3">Mitochondrion outer membrane</location>
    </subcellularLocation>
</comment>
<dbReference type="InterPro" id="IPR013083">
    <property type="entry name" value="Znf_RING/FYVE/PHD"/>
</dbReference>
<dbReference type="Proteomes" id="UP000677228">
    <property type="component" value="Unassembled WGS sequence"/>
</dbReference>
<dbReference type="Gene3D" id="3.30.40.10">
    <property type="entry name" value="Zinc/RING finger domain, C3HC4 (zinc finger)"/>
    <property type="match status" value="1"/>
</dbReference>
<dbReference type="GO" id="GO:0005741">
    <property type="term" value="C:mitochondrial outer membrane"/>
    <property type="evidence" value="ECO:0007669"/>
    <property type="project" value="UniProtKB-SubCell"/>
</dbReference>
<dbReference type="InterPro" id="IPR011016">
    <property type="entry name" value="Znf_RING-CH"/>
</dbReference>
<evidence type="ECO:0000256" key="20">
    <source>
        <dbReference type="SAM" id="MobiDB-lite"/>
    </source>
</evidence>
<evidence type="ECO:0000256" key="14">
    <source>
        <dbReference type="ARBA" id="ARBA00023128"/>
    </source>
</evidence>
<dbReference type="CDD" id="cd16701">
    <property type="entry name" value="RING_CH-C4HC3_MARCH5"/>
    <property type="match status" value="1"/>
</dbReference>
<dbReference type="OrthoDB" id="5817083at2759"/>
<evidence type="ECO:0000256" key="3">
    <source>
        <dbReference type="ARBA" id="ARBA00004294"/>
    </source>
</evidence>
<evidence type="ECO:0000256" key="17">
    <source>
        <dbReference type="ARBA" id="ARBA00043044"/>
    </source>
</evidence>
<dbReference type="PROSITE" id="PS51292">
    <property type="entry name" value="ZF_RING_CH"/>
    <property type="match status" value="1"/>
</dbReference>
<sequence>MDNGNGHHALSDQASSPLFNLTSSPFPPSSSNRLTTPRTSLTNGQTRKHCWVCFATEDDDFSASWVSPCRCRGTAKWVHQECLQRWIDEKQQGNSTVKVACPQCNTEYIIVYPKQGPLVYTLDLTERILNRFCPFLAGGILVGSVYWTAVTYGAVTIMQVCVFILGHKEGLSVMEKADPLFLLIGLPTIPTGLILGRMIRWEDAVLKFWRKHSSKLPLMHYLFPEDHISYLPRLPTERNQNSNPASLTRLICGGLILPTIATIIGKFLFQRVHSNFQRTLLVSFIVTKGVAKIYYKQCQYIREAHREILNYETKTTTIGPRSASLPLNVMSPPNAVVEFPDQDILSVPLPPYSPPRNMTHVTDNSNESDFALLSTSPPILATPSSIHRQHLLQQQQPNLSAASSSQFLPSESVSVVDIPPYDSFNNDKDPSSFQF</sequence>
<feature type="transmembrane region" description="Helical" evidence="21">
    <location>
        <begin position="177"/>
        <end position="199"/>
    </location>
</feature>
<accession>A0A813QIY1</accession>
<dbReference type="AlphaFoldDB" id="A0A813QIY1"/>
<evidence type="ECO:0000256" key="9">
    <source>
        <dbReference type="ARBA" id="ARBA00022771"/>
    </source>
</evidence>
<organism evidence="24 27">
    <name type="scientific">Didymodactylos carnosus</name>
    <dbReference type="NCBI Taxonomy" id="1234261"/>
    <lineage>
        <taxon>Eukaryota</taxon>
        <taxon>Metazoa</taxon>
        <taxon>Spiralia</taxon>
        <taxon>Gnathifera</taxon>
        <taxon>Rotifera</taxon>
        <taxon>Eurotatoria</taxon>
        <taxon>Bdelloidea</taxon>
        <taxon>Philodinida</taxon>
        <taxon>Philodinidae</taxon>
        <taxon>Didymodactylos</taxon>
    </lineage>
</organism>
<dbReference type="Proteomes" id="UP000663829">
    <property type="component" value="Unassembled WGS sequence"/>
</dbReference>
<evidence type="ECO:0000256" key="7">
    <source>
        <dbReference type="ARBA" id="ARBA00022692"/>
    </source>
</evidence>
<evidence type="ECO:0000313" key="23">
    <source>
        <dbReference type="EMBL" id="CAF0737643.1"/>
    </source>
</evidence>
<feature type="domain" description="RING-CH-type" evidence="22">
    <location>
        <begin position="42"/>
        <end position="111"/>
    </location>
</feature>
<keyword evidence="12" id="KW-0862">Zinc</keyword>
<feature type="transmembrane region" description="Helical" evidence="21">
    <location>
        <begin position="135"/>
        <end position="165"/>
    </location>
</feature>
<evidence type="ECO:0000313" key="24">
    <source>
        <dbReference type="EMBL" id="CAF0768325.1"/>
    </source>
</evidence>
<evidence type="ECO:0000256" key="13">
    <source>
        <dbReference type="ARBA" id="ARBA00022989"/>
    </source>
</evidence>
<keyword evidence="11" id="KW-1000">Mitochondrion outer membrane</keyword>
<name>A0A813QIY1_9BILA</name>
<evidence type="ECO:0000256" key="11">
    <source>
        <dbReference type="ARBA" id="ARBA00022787"/>
    </source>
</evidence>
<evidence type="ECO:0000259" key="22">
    <source>
        <dbReference type="PROSITE" id="PS51292"/>
    </source>
</evidence>
<keyword evidence="6" id="KW-0808">Transferase</keyword>
<protein>
    <recommendedName>
        <fullName evidence="16">E3 ubiquitin-protein ligase MARCHF5</fullName>
        <ecNumber evidence="5">2.3.2.27</ecNumber>
    </recommendedName>
    <alternativeName>
        <fullName evidence="18">Membrane-associated RING finger protein 5</fullName>
    </alternativeName>
    <alternativeName>
        <fullName evidence="17">Membrane-associated RING-CH protein V</fullName>
    </alternativeName>
    <alternativeName>
        <fullName evidence="19">RING-type E3 ubiquitin transferase MARCHF5</fullName>
    </alternativeName>
</protein>